<dbReference type="PANTHER" id="PTHR42834:SF1">
    <property type="entry name" value="ENDONUCLEASE_EXONUCLEASE_PHOSPHATASE FAMILY PROTEIN (AFU_ORTHOLOGUE AFUA_3G09210)"/>
    <property type="match status" value="1"/>
</dbReference>
<dbReference type="RefSeq" id="WP_167183907.1">
    <property type="nucleotide sequence ID" value="NZ_JAASQL010000001.1"/>
</dbReference>
<dbReference type="EMBL" id="JAASQL010000001">
    <property type="protein sequence ID" value="NIJ44254.1"/>
    <property type="molecule type" value="Genomic_DNA"/>
</dbReference>
<dbReference type="Pfam" id="PF19580">
    <property type="entry name" value="Exo_endo_phos_3"/>
    <property type="match status" value="1"/>
</dbReference>
<comment type="caution">
    <text evidence="2">The sequence shown here is derived from an EMBL/GenBank/DDBJ whole genome shotgun (WGS) entry which is preliminary data.</text>
</comment>
<dbReference type="PANTHER" id="PTHR42834">
    <property type="entry name" value="ENDONUCLEASE/EXONUCLEASE/PHOSPHATASE FAMILY PROTEIN (AFU_ORTHOLOGUE AFUA_3G09210)"/>
    <property type="match status" value="1"/>
</dbReference>
<dbReference type="InterPro" id="IPR036691">
    <property type="entry name" value="Endo/exonu/phosph_ase_sf"/>
</dbReference>
<dbReference type="Proteomes" id="UP000745859">
    <property type="component" value="Unassembled WGS sequence"/>
</dbReference>
<proteinExistence type="predicted"/>
<organism evidence="2 3">
    <name type="scientific">Wenyingzhuangia heitensis</name>
    <dbReference type="NCBI Taxonomy" id="1487859"/>
    <lineage>
        <taxon>Bacteria</taxon>
        <taxon>Pseudomonadati</taxon>
        <taxon>Bacteroidota</taxon>
        <taxon>Flavobacteriia</taxon>
        <taxon>Flavobacteriales</taxon>
        <taxon>Flavobacteriaceae</taxon>
        <taxon>Wenyingzhuangia</taxon>
    </lineage>
</organism>
<dbReference type="InterPro" id="IPR005135">
    <property type="entry name" value="Endo/exonuclease/phosphatase"/>
</dbReference>
<feature type="domain" description="Endonuclease/exonuclease/phosphatase" evidence="1">
    <location>
        <begin position="30"/>
        <end position="345"/>
    </location>
</feature>
<sequence>MRLNTNKITILLILIFYQNCHSQKSYIVQTIAFYNLENLFDTIDNPNKMDELSPMMEIKSNRTFIYKDKLSKLSNILCEIGKEQNNLPPSLIGIVEVENRAVVEDLIATPPLSNYNYGIVHYESPDKRGIDTALLYNKDTYKPLYNEAIPANLYKEGYKVYTRDILWSTGYLLNDKIHVLVNHWPSRRGGAKKSSILRERVAKRVKDYVEKIQIEDSKAKIIIMGDFNDSPTDRSFKKVLNTKISKKKLKEQELYNPFEKMFKDGFNTLVYRGDLFLFDQIIFSESFITHKKDYSSFRFYKAGIYNPTYMTLQTGKYKGSPKRSFSGGTYLGGYSDHYPVYSYLLKENE</sequence>
<dbReference type="Gene3D" id="3.60.10.10">
    <property type="entry name" value="Endonuclease/exonuclease/phosphatase"/>
    <property type="match status" value="1"/>
</dbReference>
<evidence type="ECO:0000313" key="3">
    <source>
        <dbReference type="Proteomes" id="UP000745859"/>
    </source>
</evidence>
<protein>
    <recommendedName>
        <fullName evidence="1">Endonuclease/exonuclease/phosphatase domain-containing protein</fullName>
    </recommendedName>
</protein>
<name>A0ABX0U5Y2_9FLAO</name>
<reference evidence="2 3" key="1">
    <citation type="submission" date="2020-03" db="EMBL/GenBank/DDBJ databases">
        <title>Genomic Encyclopedia of Type Strains, Phase IV (KMG-IV): sequencing the most valuable type-strain genomes for metagenomic binning, comparative biology and taxonomic classification.</title>
        <authorList>
            <person name="Goeker M."/>
        </authorList>
    </citation>
    <scope>NUCLEOTIDE SEQUENCE [LARGE SCALE GENOMIC DNA]</scope>
    <source>
        <strain evidence="2 3">DSM 101599</strain>
    </source>
</reference>
<accession>A0ABX0U5Y2</accession>
<evidence type="ECO:0000313" key="2">
    <source>
        <dbReference type="EMBL" id="NIJ44254.1"/>
    </source>
</evidence>
<gene>
    <name evidence="2" type="ORF">FHR24_000693</name>
</gene>
<evidence type="ECO:0000259" key="1">
    <source>
        <dbReference type="Pfam" id="PF19580"/>
    </source>
</evidence>
<dbReference type="SUPFAM" id="SSF56219">
    <property type="entry name" value="DNase I-like"/>
    <property type="match status" value="1"/>
</dbReference>
<keyword evidence="3" id="KW-1185">Reference proteome</keyword>